<dbReference type="Pfam" id="PF14060">
    <property type="entry name" value="DUF4252"/>
    <property type="match status" value="1"/>
</dbReference>
<evidence type="ECO:0000313" key="2">
    <source>
        <dbReference type="EMBL" id="MDN3204929.1"/>
    </source>
</evidence>
<comment type="caution">
    <text evidence="2">The sequence shown here is derived from an EMBL/GenBank/DDBJ whole genome shotgun (WGS) entry which is preliminary data.</text>
</comment>
<accession>A0ABT7YFF9</accession>
<sequence>MKKLILTLALFGAVFAAQAQSKTVKAVYEKYKGEEDFFHMDIGGNFMNFAEGLKIDIDEDDMATVAKSIEHLTFFSLPDEMGQNHRAEYKAIKKGLDKERYDLIMETEDKDSGISVYSKGNNNISDLVVLVTDDDGSLMIFELEGTFDREVVSKATAYANK</sequence>
<name>A0ABT7YFF9_9BACT</name>
<dbReference type="Proteomes" id="UP001171916">
    <property type="component" value="Unassembled WGS sequence"/>
</dbReference>
<dbReference type="InterPro" id="IPR025348">
    <property type="entry name" value="DUF4252"/>
</dbReference>
<dbReference type="RefSeq" id="WP_290000775.1">
    <property type="nucleotide sequence ID" value="NZ_JAUEPH010000005.1"/>
</dbReference>
<organism evidence="2 3">
    <name type="scientific">Algoriphagus sediminis</name>
    <dbReference type="NCBI Taxonomy" id="3057113"/>
    <lineage>
        <taxon>Bacteria</taxon>
        <taxon>Pseudomonadati</taxon>
        <taxon>Bacteroidota</taxon>
        <taxon>Cytophagia</taxon>
        <taxon>Cytophagales</taxon>
        <taxon>Cyclobacteriaceae</taxon>
        <taxon>Algoriphagus</taxon>
    </lineage>
</organism>
<proteinExistence type="predicted"/>
<keyword evidence="3" id="KW-1185">Reference proteome</keyword>
<dbReference type="EMBL" id="JAUEPH010000005">
    <property type="protein sequence ID" value="MDN3204929.1"/>
    <property type="molecule type" value="Genomic_DNA"/>
</dbReference>
<evidence type="ECO:0000256" key="1">
    <source>
        <dbReference type="SAM" id="SignalP"/>
    </source>
</evidence>
<keyword evidence="1" id="KW-0732">Signal</keyword>
<gene>
    <name evidence="2" type="ORF">QVH07_12260</name>
</gene>
<evidence type="ECO:0000313" key="3">
    <source>
        <dbReference type="Proteomes" id="UP001171916"/>
    </source>
</evidence>
<feature type="chain" id="PRO_5047374065" evidence="1">
    <location>
        <begin position="20"/>
        <end position="161"/>
    </location>
</feature>
<reference evidence="2" key="1">
    <citation type="submission" date="2023-06" db="EMBL/GenBank/DDBJ databases">
        <title>Robiginitalea aurantiacus sp. nov. and Algoriphagus sediminis sp. nov., isolated from coastal sediment.</title>
        <authorList>
            <person name="Zhou Z.Y."/>
            <person name="An J."/>
            <person name="Jia Y.W."/>
            <person name="Du Z.J."/>
        </authorList>
    </citation>
    <scope>NUCLEOTIDE SEQUENCE</scope>
    <source>
        <strain evidence="2">C2-7</strain>
    </source>
</reference>
<protein>
    <submittedName>
        <fullName evidence="2">DUF4252 domain-containing protein</fullName>
    </submittedName>
</protein>
<feature type="signal peptide" evidence="1">
    <location>
        <begin position="1"/>
        <end position="19"/>
    </location>
</feature>